<evidence type="ECO:0000313" key="2">
    <source>
        <dbReference type="Proteomes" id="UP001234202"/>
    </source>
</evidence>
<organism evidence="1 2">
    <name type="scientific">Naganishia onofrii</name>
    <dbReference type="NCBI Taxonomy" id="1851511"/>
    <lineage>
        <taxon>Eukaryota</taxon>
        <taxon>Fungi</taxon>
        <taxon>Dikarya</taxon>
        <taxon>Basidiomycota</taxon>
        <taxon>Agaricomycotina</taxon>
        <taxon>Tremellomycetes</taxon>
        <taxon>Filobasidiales</taxon>
        <taxon>Filobasidiaceae</taxon>
        <taxon>Naganishia</taxon>
    </lineage>
</organism>
<evidence type="ECO:0000313" key="1">
    <source>
        <dbReference type="EMBL" id="KAJ9119302.1"/>
    </source>
</evidence>
<accession>A0ACC2X5W8</accession>
<name>A0ACC2X5W8_9TREE</name>
<dbReference type="EMBL" id="JASBWV010000025">
    <property type="protein sequence ID" value="KAJ9119302.1"/>
    <property type="molecule type" value="Genomic_DNA"/>
</dbReference>
<reference evidence="1" key="1">
    <citation type="submission" date="2023-04" db="EMBL/GenBank/DDBJ databases">
        <title>Draft Genome sequencing of Naganishia species isolated from polar environments using Oxford Nanopore Technology.</title>
        <authorList>
            <person name="Leo P."/>
            <person name="Venkateswaran K."/>
        </authorList>
    </citation>
    <scope>NUCLEOTIDE SEQUENCE</scope>
    <source>
        <strain evidence="1">DBVPG 5303</strain>
    </source>
</reference>
<keyword evidence="2" id="KW-1185">Reference proteome</keyword>
<dbReference type="Proteomes" id="UP001234202">
    <property type="component" value="Unassembled WGS sequence"/>
</dbReference>
<sequence>MSGQIFLLLTLSVFSALLAKAAPTLVLPVADQLPVIARLNKDYEFKLLYNTFTTTSTTSNLMYTATGLPAWLSFDNTTLSFSGIPTAKDVGTLDVTLSATDTSSTSDTFSILVTDDPSPAIHQGFDTQIGSSQLHQFNTAQALPSHQGVYIHPYYSFSLGFQQSTFRPAYNAPSQSVYYSAHLRGFTTLPPWLNFDNETVTFSGTAPSEGSFTVVVTGSDVWGYTAIENSFVIEVGTAYIDVKEDEQLANVTTTAGSTVQAVLDLSIVSVNGKTGDVAVKADLTEFPWLSFDRYVFRREAMNWKVTDIAFRSLTSTLSGTTPASYINASTTNYIPITLSAVINGSTATLTEYVPVTIAPSLFTAITLSNATAQPGNKFSYPIDKYFKNSSAVRSVNATFSGANGNLTSWITLDPESYTLTGNVPNSSYLMRKDFRSLAVGDTQLSVILAALDLNNIASTATLDIDIAGIAASAVTTSSATATAAATKAVPASSHKSGLSNGAKLGLGLGLGLGGAILLALLAFCCFRRRKNRAVKQKQPPPRKSTDGDSFVGMIKSPRTKDDPFGVLTSNGIPRSHSARLDQGEVPTFSSIYLQRPSENGDRPTRVEIEKEVSQPQRMAAMNGILNWGAPEKLESGLGFPPTSAVNSPDRGEIIRQDSLNVPSNGGSDFTYDFTTSESRASWESRGSSFQWSSGEGRLTPDANGRPISGAPSIPRPRPDFAPRYPRHNGSGAMARLVRPPSDSMSGHTFSEFDHSSPTSPDSLSGSNPTTSFGSRLHTSSGSNLSLSPDSLHRPPAGFSTGPSGLGRIIDSNRFSSVDEEDEHSQNGSAQDHAPAPYDHGEQHGELRLMPSRERFAVSPTHDEMPIVARTPSQEAAITESPAEAFDDADEEAKRESTAYAPSQLGDLQALGYPADSIVFGSPPMDNRASILAGKRVSSIRAVPPQQDKAVMSPPMPMGNMLQHTLDRNRQTSDGRYMATINDTFKLHPALNPPPSVSLSAATWTAQAPSTYRAERADGSPLPSWLRWDTKEFTLWGIPPASEVGDVIEVKIIESIPKEKKKQYDSSVWQSTQPTERQVGYVVIQVNDGVKSPDAFDLEAWGRV</sequence>
<gene>
    <name evidence="1" type="ORF">QFC24_005773</name>
</gene>
<protein>
    <submittedName>
        <fullName evidence="1">Uncharacterized protein</fullName>
    </submittedName>
</protein>
<comment type="caution">
    <text evidence="1">The sequence shown here is derived from an EMBL/GenBank/DDBJ whole genome shotgun (WGS) entry which is preliminary data.</text>
</comment>
<proteinExistence type="predicted"/>